<evidence type="ECO:0000256" key="1">
    <source>
        <dbReference type="SAM" id="MobiDB-lite"/>
    </source>
</evidence>
<dbReference type="RefSeq" id="WP_054469251.1">
    <property type="nucleotide sequence ID" value="NZ_CP159837.1"/>
</dbReference>
<reference evidence="2" key="1">
    <citation type="submission" date="2024-07" db="EMBL/GenBank/DDBJ databases">
        <authorList>
            <person name="Kim Y.J."/>
            <person name="Jeong J.Y."/>
        </authorList>
    </citation>
    <scope>NUCLEOTIDE SEQUENCE</scope>
    <source>
        <strain evidence="2">GIHE-MW2</strain>
    </source>
</reference>
<name>A0AAU8JHA6_9CYAN</name>
<accession>A0AAU8JHA6</accession>
<feature type="compositionally biased region" description="Polar residues" evidence="1">
    <location>
        <begin position="1"/>
        <end position="24"/>
    </location>
</feature>
<dbReference type="AlphaFoldDB" id="A0AAU8JHA6"/>
<feature type="region of interest" description="Disordered" evidence="1">
    <location>
        <begin position="1"/>
        <end position="30"/>
    </location>
</feature>
<sequence>MSEKINQNQQSSEGNQDFSDSNGSIDFEKESEAEMKALAKGLMVDLVWTLSGMNKASTKVDKPKDSPKPN</sequence>
<gene>
    <name evidence="2" type="ORF">ABWT76_000717</name>
</gene>
<proteinExistence type="predicted"/>
<protein>
    <submittedName>
        <fullName evidence="2">Uncharacterized protein</fullName>
    </submittedName>
</protein>
<dbReference type="EMBL" id="CP159837">
    <property type="protein sequence ID" value="XCM37909.1"/>
    <property type="molecule type" value="Genomic_DNA"/>
</dbReference>
<evidence type="ECO:0000313" key="2">
    <source>
        <dbReference type="EMBL" id="XCM37909.1"/>
    </source>
</evidence>
<organism evidence="2">
    <name type="scientific">Planktothricoides raciborskii GIHE-MW2</name>
    <dbReference type="NCBI Taxonomy" id="2792601"/>
    <lineage>
        <taxon>Bacteria</taxon>
        <taxon>Bacillati</taxon>
        <taxon>Cyanobacteriota</taxon>
        <taxon>Cyanophyceae</taxon>
        <taxon>Oscillatoriophycideae</taxon>
        <taxon>Oscillatoriales</taxon>
        <taxon>Oscillatoriaceae</taxon>
        <taxon>Planktothricoides</taxon>
    </lineage>
</organism>